<dbReference type="Gene3D" id="2.130.10.10">
    <property type="entry name" value="YVTN repeat-like/Quinoprotein amine dehydrogenase"/>
    <property type="match status" value="1"/>
</dbReference>
<dbReference type="SUPFAM" id="SSF69322">
    <property type="entry name" value="Tricorn protease domain 2"/>
    <property type="match status" value="1"/>
</dbReference>
<evidence type="ECO:0000313" key="2">
    <source>
        <dbReference type="Proteomes" id="UP001589605"/>
    </source>
</evidence>
<name>A0ABV5F5I1_9FLAO</name>
<gene>
    <name evidence="1" type="ORF">ACFFVB_16580</name>
</gene>
<accession>A0ABV5F5I1</accession>
<reference evidence="1 2" key="1">
    <citation type="submission" date="2024-09" db="EMBL/GenBank/DDBJ databases">
        <authorList>
            <person name="Sun Q."/>
            <person name="Mori K."/>
        </authorList>
    </citation>
    <scope>NUCLEOTIDE SEQUENCE [LARGE SCALE GENOMIC DNA]</scope>
    <source>
        <strain evidence="1 2">CECT 8286</strain>
    </source>
</reference>
<sequence length="810" mass="92119">MRVLFLALFFSIFLISCDTNTTTQHRLIEFVPEGASTLIKTNNIEDLKSSLTNNDLIQEYNTSPFYKSLEHILKNTTAFKPKAETLFCFSKDQSDSTQITLITKYTPDLFEFDSLSKPKQEQIKFKNATITKTLWHKETLYSTIVDSVFIGSTSKTIIENSLDVKPVSSELQKIYNTTATEKTFAVILDTEHVKESTLFFSSDSIPLQNFTKYIALDTDITQDQITLNGITKAPDSTNQLINIFKNTTPQENKMAHITPEDSDGFMSLTYQDFSNLQANLVALNNQEPPETTLFDNTDEIGVIYNKDKRAVVLHSLDQMATDEALLDSQEVLEEFRQIEIKKFEYPDWFARTFHPLIKTKTVSFYAVLDSFFVFANDLEMLQNIIIAFQNNSTLNKRDFYTSITEDLSDASSLMLVGNSNLLGDVLASNFKTTTKAKTNDYRISAIQYIYDHNFAHLNAVIKKTRTKVKENSVSQELNIKLDADLLNSPQFVTNHISGDKEIVVQDIKNNLYLISNKGKVLWKKQLNEAVIGEVSQIDMYKNGRLQLAFTTAHHLYVVDRNGKDAPPFPINFKDQVTQPLAVFDYDNNKKYRLLVVQNQEVLMYDAQGKSVNGFNFKKANNTINHKPQHFRVRGKDYLVFKTANKLYILSRTGQVRVTPKKSFTYSNEAVYIYNNKFATTTDQGDLILVDTNGKVSSENLNLGKNHHIDATTRTMITQSANKLTIRDKTLELDFGSYTPAKLFLINNKIYVTTTDLQAQKVYVFDSQGEEISNFPVYGTSAIDIANLDKDKPLEAVTKGNDNAIIIYQIN</sequence>
<organism evidence="1 2">
    <name type="scientific">Formosa undariae</name>
    <dbReference type="NCBI Taxonomy" id="1325436"/>
    <lineage>
        <taxon>Bacteria</taxon>
        <taxon>Pseudomonadati</taxon>
        <taxon>Bacteroidota</taxon>
        <taxon>Flavobacteriia</taxon>
        <taxon>Flavobacteriales</taxon>
        <taxon>Flavobacteriaceae</taxon>
        <taxon>Formosa</taxon>
    </lineage>
</organism>
<protein>
    <submittedName>
        <fullName evidence="1">Ribonuclease HII</fullName>
    </submittedName>
</protein>
<dbReference type="EMBL" id="JBHMEZ010000030">
    <property type="protein sequence ID" value="MFB9054707.1"/>
    <property type="molecule type" value="Genomic_DNA"/>
</dbReference>
<keyword evidence="2" id="KW-1185">Reference proteome</keyword>
<dbReference type="PROSITE" id="PS51257">
    <property type="entry name" value="PROKAR_LIPOPROTEIN"/>
    <property type="match status" value="1"/>
</dbReference>
<proteinExistence type="predicted"/>
<dbReference type="InterPro" id="IPR015943">
    <property type="entry name" value="WD40/YVTN_repeat-like_dom_sf"/>
</dbReference>
<dbReference type="Proteomes" id="UP001589605">
    <property type="component" value="Unassembled WGS sequence"/>
</dbReference>
<comment type="caution">
    <text evidence="1">The sequence shown here is derived from an EMBL/GenBank/DDBJ whole genome shotgun (WGS) entry which is preliminary data.</text>
</comment>
<dbReference type="RefSeq" id="WP_382384344.1">
    <property type="nucleotide sequence ID" value="NZ_JBHMEZ010000030.1"/>
</dbReference>
<evidence type="ECO:0000313" key="1">
    <source>
        <dbReference type="EMBL" id="MFB9054707.1"/>
    </source>
</evidence>